<accession>A0ABT5AEM9</accession>
<comment type="caution">
    <text evidence="1">The sequence shown here is derived from an EMBL/GenBank/DDBJ whole genome shotgun (WGS) entry which is preliminary data.</text>
</comment>
<proteinExistence type="predicted"/>
<sequence>MNFYDKLNGAIAQNQSLLFIGLDPHPEMLPERYSQKSHPNTMIVPTFKNKA</sequence>
<evidence type="ECO:0000313" key="1">
    <source>
        <dbReference type="EMBL" id="MDB9534936.1"/>
    </source>
</evidence>
<dbReference type="Gene3D" id="3.20.20.70">
    <property type="entry name" value="Aldolase class I"/>
    <property type="match status" value="1"/>
</dbReference>
<dbReference type="Proteomes" id="UP001211249">
    <property type="component" value="Unassembled WGS sequence"/>
</dbReference>
<gene>
    <name evidence="1" type="ORF">PN451_03570</name>
</gene>
<reference evidence="1 2" key="1">
    <citation type="submission" date="2023-01" db="EMBL/GenBank/DDBJ databases">
        <title>Genomes from the Australian National Cyanobacteria Reference Collection.</title>
        <authorList>
            <person name="Willis A."/>
            <person name="Lee E.M.F."/>
        </authorList>
    </citation>
    <scope>NUCLEOTIDE SEQUENCE [LARGE SCALE GENOMIC DNA]</scope>
    <source>
        <strain evidence="1 2">CS-1226</strain>
    </source>
</reference>
<organism evidence="1 2">
    <name type="scientific">Dolichospermum planctonicum CS-1226</name>
    <dbReference type="NCBI Taxonomy" id="3021751"/>
    <lineage>
        <taxon>Bacteria</taxon>
        <taxon>Bacillati</taxon>
        <taxon>Cyanobacteriota</taxon>
        <taxon>Cyanophyceae</taxon>
        <taxon>Nostocales</taxon>
        <taxon>Aphanizomenonaceae</taxon>
        <taxon>Dolichospermum</taxon>
        <taxon>Dolichospermum planctonicum</taxon>
    </lineage>
</organism>
<protein>
    <recommendedName>
        <fullName evidence="3">Orotidine-5'-phosphate decarboxylase</fullName>
    </recommendedName>
</protein>
<name>A0ABT5AEM9_9CYAN</name>
<dbReference type="InterPro" id="IPR011060">
    <property type="entry name" value="RibuloseP-bd_barrel"/>
</dbReference>
<keyword evidence="2" id="KW-1185">Reference proteome</keyword>
<dbReference type="EMBL" id="JAQMUC010000020">
    <property type="protein sequence ID" value="MDB9534936.1"/>
    <property type="molecule type" value="Genomic_DNA"/>
</dbReference>
<dbReference type="RefSeq" id="WP_271794955.1">
    <property type="nucleotide sequence ID" value="NZ_JAQMUC010000020.1"/>
</dbReference>
<evidence type="ECO:0008006" key="3">
    <source>
        <dbReference type="Google" id="ProtNLM"/>
    </source>
</evidence>
<dbReference type="SUPFAM" id="SSF51366">
    <property type="entry name" value="Ribulose-phoshate binding barrel"/>
    <property type="match status" value="1"/>
</dbReference>
<dbReference type="InterPro" id="IPR013785">
    <property type="entry name" value="Aldolase_TIM"/>
</dbReference>
<evidence type="ECO:0000313" key="2">
    <source>
        <dbReference type="Proteomes" id="UP001211249"/>
    </source>
</evidence>